<dbReference type="EMBL" id="AJAK01000021">
    <property type="protein sequence ID" value="EOH75038.1"/>
    <property type="molecule type" value="Genomic_DNA"/>
</dbReference>
<feature type="transmembrane region" description="Helical" evidence="1">
    <location>
        <begin position="12"/>
        <end position="33"/>
    </location>
</feature>
<comment type="caution">
    <text evidence="2">The sequence shown here is derived from an EMBL/GenBank/DDBJ whole genome shotgun (WGS) entry which is preliminary data.</text>
</comment>
<proteinExistence type="predicted"/>
<organism evidence="2 4">
    <name type="scientific">Enterococcus malodoratus ATCC 43197</name>
    <dbReference type="NCBI Taxonomy" id="1158601"/>
    <lineage>
        <taxon>Bacteria</taxon>
        <taxon>Bacillati</taxon>
        <taxon>Bacillota</taxon>
        <taxon>Bacilli</taxon>
        <taxon>Lactobacillales</taxon>
        <taxon>Enterococcaceae</taxon>
        <taxon>Enterococcus</taxon>
    </lineage>
</organism>
<reference evidence="3 5" key="2">
    <citation type="submission" date="2013-03" db="EMBL/GenBank/DDBJ databases">
        <title>The Genome Sequence of Enterococcus malodoratus ATCC_43197 (PacBio/Illumina hybrid assembly).</title>
        <authorList>
            <consortium name="The Broad Institute Genomics Platform"/>
            <consortium name="The Broad Institute Genome Sequencing Center for Infectious Disease"/>
            <person name="Earl A."/>
            <person name="Russ C."/>
            <person name="Gilmore M."/>
            <person name="Surin D."/>
            <person name="Walker B."/>
            <person name="Young S."/>
            <person name="Zeng Q."/>
            <person name="Gargeya S."/>
            <person name="Fitzgerald M."/>
            <person name="Haas B."/>
            <person name="Abouelleil A."/>
            <person name="Allen A.W."/>
            <person name="Alvarado L."/>
            <person name="Arachchi H.M."/>
            <person name="Berlin A.M."/>
            <person name="Chapman S.B."/>
            <person name="Gainer-Dewar J."/>
            <person name="Goldberg J."/>
            <person name="Griggs A."/>
            <person name="Gujja S."/>
            <person name="Hansen M."/>
            <person name="Howarth C."/>
            <person name="Imamovic A."/>
            <person name="Ireland A."/>
            <person name="Larimer J."/>
            <person name="McCowan C."/>
            <person name="Murphy C."/>
            <person name="Pearson M."/>
            <person name="Poon T.W."/>
            <person name="Priest M."/>
            <person name="Roberts A."/>
            <person name="Saif S."/>
            <person name="Shea T."/>
            <person name="Sisk P."/>
            <person name="Sykes S."/>
            <person name="Wortman J."/>
            <person name="Nusbaum C."/>
            <person name="Birren B."/>
        </authorList>
    </citation>
    <scope>NUCLEOTIDE SEQUENCE [LARGE SCALE GENOMIC DNA]</scope>
    <source>
        <strain evidence="3 5">ATCC 43197</strain>
    </source>
</reference>
<evidence type="ECO:0000313" key="3">
    <source>
        <dbReference type="EMBL" id="EOT66940.1"/>
    </source>
</evidence>
<dbReference type="STRING" id="71451.RV07_GL000986"/>
<dbReference type="eggNOG" id="COG0642">
    <property type="taxonomic scope" value="Bacteria"/>
</dbReference>
<name>R2NVK9_9ENTE</name>
<evidence type="ECO:0000313" key="4">
    <source>
        <dbReference type="Proteomes" id="UP000013783"/>
    </source>
</evidence>
<dbReference type="Proteomes" id="UP000013783">
    <property type="component" value="Unassembled WGS sequence"/>
</dbReference>
<evidence type="ECO:0000313" key="2">
    <source>
        <dbReference type="EMBL" id="EOH75038.1"/>
    </source>
</evidence>
<feature type="transmembrane region" description="Helical" evidence="1">
    <location>
        <begin position="128"/>
        <end position="149"/>
    </location>
</feature>
<dbReference type="Proteomes" id="UP000014148">
    <property type="component" value="Unassembled WGS sequence"/>
</dbReference>
<dbReference type="PATRIC" id="fig|1158601.3.peg.3252"/>
<gene>
    <name evidence="3" type="ORF">I585_02461</name>
    <name evidence="2" type="ORF">UAI_03279</name>
</gene>
<dbReference type="EMBL" id="ASWA01000003">
    <property type="protein sequence ID" value="EOT66940.1"/>
    <property type="molecule type" value="Genomic_DNA"/>
</dbReference>
<dbReference type="AlphaFoldDB" id="R2NVK9"/>
<keyword evidence="1" id="KW-0812">Transmembrane</keyword>
<keyword evidence="1" id="KW-1133">Transmembrane helix</keyword>
<protein>
    <submittedName>
        <fullName evidence="2">Uncharacterized protein</fullName>
    </submittedName>
</protein>
<dbReference type="RefSeq" id="WP_010742077.1">
    <property type="nucleotide sequence ID" value="NZ_KB946251.1"/>
</dbReference>
<reference evidence="2 4" key="1">
    <citation type="submission" date="2013-02" db="EMBL/GenBank/DDBJ databases">
        <title>The Genome Sequence of Enterococcus malodoratus ATCC_43197.</title>
        <authorList>
            <consortium name="The Broad Institute Genome Sequencing Platform"/>
            <consortium name="The Broad Institute Genome Sequencing Center for Infectious Disease"/>
            <person name="Earl A.M."/>
            <person name="Gilmore M.S."/>
            <person name="Lebreton F."/>
            <person name="Walker B."/>
            <person name="Young S.K."/>
            <person name="Zeng Q."/>
            <person name="Gargeya S."/>
            <person name="Fitzgerald M."/>
            <person name="Haas B."/>
            <person name="Abouelleil A."/>
            <person name="Alvarado L."/>
            <person name="Arachchi H.M."/>
            <person name="Berlin A.M."/>
            <person name="Chapman S.B."/>
            <person name="Dewar J."/>
            <person name="Goldberg J."/>
            <person name="Griggs A."/>
            <person name="Gujja S."/>
            <person name="Hansen M."/>
            <person name="Howarth C."/>
            <person name="Imamovic A."/>
            <person name="Larimer J."/>
            <person name="McCowan C."/>
            <person name="Murphy C."/>
            <person name="Neiman D."/>
            <person name="Pearson M."/>
            <person name="Priest M."/>
            <person name="Roberts A."/>
            <person name="Saif S."/>
            <person name="Shea T."/>
            <person name="Sisk P."/>
            <person name="Sykes S."/>
            <person name="Wortman J."/>
            <person name="Nusbaum C."/>
            <person name="Birren B."/>
        </authorList>
    </citation>
    <scope>NUCLEOTIDE SEQUENCE [LARGE SCALE GENOMIC DNA]</scope>
    <source>
        <strain evidence="2 4">ATCC 43197</strain>
    </source>
</reference>
<keyword evidence="1" id="KW-0472">Membrane</keyword>
<evidence type="ECO:0000313" key="5">
    <source>
        <dbReference type="Proteomes" id="UP000014148"/>
    </source>
</evidence>
<keyword evidence="5" id="KW-1185">Reference proteome</keyword>
<sequence length="159" mass="18798">MNYRKNSLTRSFIQRVGIIFVLILLFVTLVYRWGFPTYYYWKMEQPVKEAQKALQNGQNYQSSDDLVVVPITKGNSNPEELTDDLTFRLEREGISLNRFWVDQTTIEAVNDGRSVQRLYNQTKQKSDFYTVFSVRAISYIWLEPVFLILSLRSIRCCRS</sequence>
<accession>R2NVK9</accession>
<evidence type="ECO:0000256" key="1">
    <source>
        <dbReference type="SAM" id="Phobius"/>
    </source>
</evidence>